<evidence type="ECO:0000259" key="16">
    <source>
        <dbReference type="PROSITE" id="PS50979"/>
    </source>
</evidence>
<comment type="subunit">
    <text evidence="3 14">Acetyl-CoA carboxylase is a heterohexamer of biotin carboxyl carrier protein, biotin carboxylase and the two subunits of carboxyl transferase in a 2:2 complex.</text>
</comment>
<evidence type="ECO:0000256" key="6">
    <source>
        <dbReference type="ARBA" id="ARBA00022723"/>
    </source>
</evidence>
<keyword evidence="8 13" id="KW-0067">ATP-binding</keyword>
<evidence type="ECO:0000256" key="2">
    <source>
        <dbReference type="ARBA" id="ARBA00004956"/>
    </source>
</evidence>
<dbReference type="RefSeq" id="WP_126111920.1">
    <property type="nucleotide sequence ID" value="NZ_CP034465.1"/>
</dbReference>
<dbReference type="InterPro" id="IPR005479">
    <property type="entry name" value="CPAse_ATP-bd"/>
</dbReference>
<evidence type="ECO:0000256" key="11">
    <source>
        <dbReference type="ARBA" id="ARBA00023267"/>
    </source>
</evidence>
<dbReference type="Proteomes" id="UP000273326">
    <property type="component" value="Chromosome"/>
</dbReference>
<feature type="domain" description="ATP-grasp" evidence="15">
    <location>
        <begin position="120"/>
        <end position="317"/>
    </location>
</feature>
<sequence>MLKKVLIANRGEIAVRIIRACHEMGIQTVAVYSEADSEALHTQLATEAICIGPARASDSYLNMTSILSAAVVTGAQAIHPGFGFLSENSIFATMCEEMNIKFIGPKAETIDLMGNKSNARNAMMEAAVPVIPGSKDYMHTTEEVAKKADELGYPVILKAAAGGGGKGMRKVMAEGELEALFSQAKAEAKAAFGDDRMYIEKIISPARHIEVQILADEQGNVIHLGERDCSLQRNHQKVLEESPSTYITEKTRQEMGETAVRAAKHVGYRNAGTIEFLVDTDEKFYFMEMNTRIQVEHPVTEMATGIDIVKEQLRIASGLPMTIQQEDIQITGHTIECRINAENPAEGFRPSSGAIDYLFLPSGGNGLRVESAMYGGYKIPPFYDSMIAKIITKGEDRKEAIAKMRRALQELVIHGVETNQYFQEAILEDERFVSGDFDTDYLQNTFLQTWQPPTSEQ</sequence>
<dbReference type="SUPFAM" id="SSF56059">
    <property type="entry name" value="Glutathione synthetase ATP-binding domain-like"/>
    <property type="match status" value="1"/>
</dbReference>
<dbReference type="Pfam" id="PF02786">
    <property type="entry name" value="CPSase_L_D2"/>
    <property type="match status" value="1"/>
</dbReference>
<comment type="pathway">
    <text evidence="2 14">Lipid metabolism; malonyl-CoA biosynthesis; malonyl-CoA from acetyl-CoA: step 1/1.</text>
</comment>
<dbReference type="SUPFAM" id="SSF52440">
    <property type="entry name" value="PreATP-grasp domain"/>
    <property type="match status" value="1"/>
</dbReference>
<protein>
    <recommendedName>
        <fullName evidence="4 14">Biotin carboxylase</fullName>
        <ecNumber evidence="4 14">6.3.4.14</ecNumber>
    </recommendedName>
    <alternativeName>
        <fullName evidence="14">Acetyl-coenzyme A carboxylase biotin carboxylase subunit A</fullName>
    </alternativeName>
</protein>
<keyword evidence="10" id="KW-0464">Manganese</keyword>
<dbReference type="InterPro" id="IPR051602">
    <property type="entry name" value="ACC_Biotin_Carboxylase"/>
</dbReference>
<comment type="function">
    <text evidence="1 14">This protein is a component of the acetyl coenzyme A carboxylase complex; first, biotin carboxylase catalyzes the carboxylation of the carrier protein and then the transcarboxylase transfers the carboxyl group to form malonyl-CoA.</text>
</comment>
<dbReference type="PROSITE" id="PS00866">
    <property type="entry name" value="CPSASE_1"/>
    <property type="match status" value="1"/>
</dbReference>
<keyword evidence="14" id="KW-0443">Lipid metabolism</keyword>
<dbReference type="EMBL" id="CP034465">
    <property type="protein sequence ID" value="AZP05478.1"/>
    <property type="molecule type" value="Genomic_DNA"/>
</dbReference>
<dbReference type="UniPathway" id="UPA00655">
    <property type="reaction ID" value="UER00711"/>
</dbReference>
<dbReference type="GO" id="GO:0005524">
    <property type="term" value="F:ATP binding"/>
    <property type="evidence" value="ECO:0007669"/>
    <property type="project" value="UniProtKB-UniRule"/>
</dbReference>
<evidence type="ECO:0000256" key="4">
    <source>
        <dbReference type="ARBA" id="ARBA00013263"/>
    </source>
</evidence>
<dbReference type="InterPro" id="IPR011764">
    <property type="entry name" value="Biotin_carboxylation_dom"/>
</dbReference>
<evidence type="ECO:0000313" key="18">
    <source>
        <dbReference type="Proteomes" id="UP000273326"/>
    </source>
</evidence>
<accession>A0A3S9HDN6</accession>
<dbReference type="OrthoDB" id="9807469at2"/>
<evidence type="ECO:0000256" key="8">
    <source>
        <dbReference type="ARBA" id="ARBA00022840"/>
    </source>
</evidence>
<keyword evidence="11 14" id="KW-0092">Biotin</keyword>
<evidence type="ECO:0000256" key="1">
    <source>
        <dbReference type="ARBA" id="ARBA00003761"/>
    </source>
</evidence>
<dbReference type="InterPro" id="IPR005482">
    <property type="entry name" value="Biotin_COase_C"/>
</dbReference>
<dbReference type="GO" id="GO:2001295">
    <property type="term" value="P:malonyl-CoA biosynthetic process"/>
    <property type="evidence" value="ECO:0007669"/>
    <property type="project" value="UniProtKB-UniPathway"/>
</dbReference>
<dbReference type="NCBIfam" id="TIGR00514">
    <property type="entry name" value="accC"/>
    <property type="match status" value="1"/>
</dbReference>
<dbReference type="Pfam" id="PF02785">
    <property type="entry name" value="Biotin_carb_C"/>
    <property type="match status" value="1"/>
</dbReference>
<dbReference type="NCBIfam" id="NF004085">
    <property type="entry name" value="PRK05586.1"/>
    <property type="match status" value="1"/>
</dbReference>
<name>A0A3S9HDN6_9LACT</name>
<dbReference type="KEGG" id="jeh:EJN90_12920"/>
<dbReference type="InterPro" id="IPR005481">
    <property type="entry name" value="BC-like_N"/>
</dbReference>
<keyword evidence="9" id="KW-0460">Magnesium</keyword>
<dbReference type="FunFam" id="3.30.1490.20:FF:000018">
    <property type="entry name" value="Biotin carboxylase"/>
    <property type="match status" value="1"/>
</dbReference>
<dbReference type="PROSITE" id="PS50975">
    <property type="entry name" value="ATP_GRASP"/>
    <property type="match status" value="1"/>
</dbReference>
<dbReference type="Pfam" id="PF00289">
    <property type="entry name" value="Biotin_carb_N"/>
    <property type="match status" value="1"/>
</dbReference>
<evidence type="ECO:0000256" key="13">
    <source>
        <dbReference type="PROSITE-ProRule" id="PRU00409"/>
    </source>
</evidence>
<dbReference type="GO" id="GO:0046872">
    <property type="term" value="F:metal ion binding"/>
    <property type="evidence" value="ECO:0007669"/>
    <property type="project" value="UniProtKB-KW"/>
</dbReference>
<dbReference type="InterPro" id="IPR016185">
    <property type="entry name" value="PreATP-grasp_dom_sf"/>
</dbReference>
<evidence type="ECO:0000256" key="14">
    <source>
        <dbReference type="RuleBase" id="RU365063"/>
    </source>
</evidence>
<keyword evidence="14" id="KW-0276">Fatty acid metabolism</keyword>
<dbReference type="PROSITE" id="PS50979">
    <property type="entry name" value="BC"/>
    <property type="match status" value="1"/>
</dbReference>
<comment type="catalytic activity">
    <reaction evidence="12 14">
        <text>N(6)-biotinyl-L-lysyl-[protein] + hydrogencarbonate + ATP = N(6)-carboxybiotinyl-L-lysyl-[protein] + ADP + phosphate + H(+)</text>
        <dbReference type="Rhea" id="RHEA:13501"/>
        <dbReference type="Rhea" id="RHEA-COMP:10505"/>
        <dbReference type="Rhea" id="RHEA-COMP:10506"/>
        <dbReference type="ChEBI" id="CHEBI:15378"/>
        <dbReference type="ChEBI" id="CHEBI:17544"/>
        <dbReference type="ChEBI" id="CHEBI:30616"/>
        <dbReference type="ChEBI" id="CHEBI:43474"/>
        <dbReference type="ChEBI" id="CHEBI:83144"/>
        <dbReference type="ChEBI" id="CHEBI:83145"/>
        <dbReference type="ChEBI" id="CHEBI:456216"/>
        <dbReference type="EC" id="6.3.4.14"/>
    </reaction>
</comment>
<evidence type="ECO:0000256" key="7">
    <source>
        <dbReference type="ARBA" id="ARBA00022741"/>
    </source>
</evidence>
<dbReference type="InterPro" id="IPR011761">
    <property type="entry name" value="ATP-grasp"/>
</dbReference>
<evidence type="ECO:0000259" key="15">
    <source>
        <dbReference type="PROSITE" id="PS50975"/>
    </source>
</evidence>
<evidence type="ECO:0000256" key="10">
    <source>
        <dbReference type="ARBA" id="ARBA00023211"/>
    </source>
</evidence>
<evidence type="ECO:0000256" key="12">
    <source>
        <dbReference type="ARBA" id="ARBA00048600"/>
    </source>
</evidence>
<dbReference type="InterPro" id="IPR004549">
    <property type="entry name" value="Acetyl_CoA_COase_biotin_COase"/>
</dbReference>
<reference evidence="18" key="1">
    <citation type="submission" date="2018-12" db="EMBL/GenBank/DDBJ databases">
        <title>Complete genome sequencing of Jeotgalibaca sp. H21T32.</title>
        <authorList>
            <person name="Bae J.-W."/>
            <person name="Lee S.-Y."/>
        </authorList>
    </citation>
    <scope>NUCLEOTIDE SEQUENCE [LARGE SCALE GENOMIC DNA]</scope>
    <source>
        <strain evidence="18">H21T32</strain>
    </source>
</reference>
<evidence type="ECO:0000256" key="9">
    <source>
        <dbReference type="ARBA" id="ARBA00022842"/>
    </source>
</evidence>
<dbReference type="NCBIfam" id="NF006367">
    <property type="entry name" value="PRK08591.1"/>
    <property type="match status" value="1"/>
</dbReference>
<keyword evidence="18" id="KW-1185">Reference proteome</keyword>
<keyword evidence="14" id="KW-0444">Lipid biosynthesis</keyword>
<dbReference type="AlphaFoldDB" id="A0A3S9HDN6"/>
<organism evidence="17 18">
    <name type="scientific">Jeotgalibaca ciconiae</name>
    <dbReference type="NCBI Taxonomy" id="2496265"/>
    <lineage>
        <taxon>Bacteria</taxon>
        <taxon>Bacillati</taxon>
        <taxon>Bacillota</taxon>
        <taxon>Bacilli</taxon>
        <taxon>Lactobacillales</taxon>
        <taxon>Carnobacteriaceae</taxon>
        <taxon>Jeotgalibaca</taxon>
    </lineage>
</organism>
<dbReference type="PANTHER" id="PTHR48095">
    <property type="entry name" value="PYRUVATE CARBOXYLASE SUBUNIT A"/>
    <property type="match status" value="1"/>
</dbReference>
<dbReference type="PANTHER" id="PTHR48095:SF2">
    <property type="entry name" value="BIOTIN CARBOXYLASE, CHLOROPLASTIC"/>
    <property type="match status" value="1"/>
</dbReference>
<evidence type="ECO:0000313" key="17">
    <source>
        <dbReference type="EMBL" id="AZP05478.1"/>
    </source>
</evidence>
<dbReference type="Gene3D" id="3.30.470.20">
    <property type="entry name" value="ATP-grasp fold, B domain"/>
    <property type="match status" value="1"/>
</dbReference>
<dbReference type="GO" id="GO:0004075">
    <property type="term" value="F:biotin carboxylase activity"/>
    <property type="evidence" value="ECO:0007669"/>
    <property type="project" value="UniProtKB-EC"/>
</dbReference>
<dbReference type="InterPro" id="IPR011054">
    <property type="entry name" value="Rudment_hybrid_motif"/>
</dbReference>
<keyword evidence="5 14" id="KW-0436">Ligase</keyword>
<feature type="domain" description="Biotin carboxylation" evidence="16">
    <location>
        <begin position="1"/>
        <end position="447"/>
    </location>
</feature>
<dbReference type="GO" id="GO:0006633">
    <property type="term" value="P:fatty acid biosynthetic process"/>
    <property type="evidence" value="ECO:0007669"/>
    <property type="project" value="UniProtKB-KW"/>
</dbReference>
<keyword evidence="6" id="KW-0479">Metal-binding</keyword>
<gene>
    <name evidence="17" type="ORF">EJN90_12920</name>
</gene>
<dbReference type="FunFam" id="3.40.50.20:FF:000010">
    <property type="entry name" value="Propionyl-CoA carboxylase subunit alpha"/>
    <property type="match status" value="1"/>
</dbReference>
<keyword evidence="14" id="KW-0275">Fatty acid biosynthesis</keyword>
<dbReference type="EC" id="6.3.4.14" evidence="4 14"/>
<dbReference type="SUPFAM" id="SSF51246">
    <property type="entry name" value="Rudiment single hybrid motif"/>
    <property type="match status" value="1"/>
</dbReference>
<evidence type="ECO:0000256" key="5">
    <source>
        <dbReference type="ARBA" id="ARBA00022598"/>
    </source>
</evidence>
<dbReference type="PROSITE" id="PS00867">
    <property type="entry name" value="CPSASE_2"/>
    <property type="match status" value="1"/>
</dbReference>
<keyword evidence="7 13" id="KW-0547">Nucleotide-binding</keyword>
<dbReference type="SMART" id="SM00878">
    <property type="entry name" value="Biotin_carb_C"/>
    <property type="match status" value="1"/>
</dbReference>
<proteinExistence type="predicted"/>
<evidence type="ECO:0000256" key="3">
    <source>
        <dbReference type="ARBA" id="ARBA00011750"/>
    </source>
</evidence>